<reference evidence="2" key="1">
    <citation type="submission" date="2020-02" db="EMBL/GenBank/DDBJ databases">
        <authorList>
            <person name="Meier V. D."/>
        </authorList>
    </citation>
    <scope>NUCLEOTIDE SEQUENCE</scope>
    <source>
        <strain evidence="2">AVDCRST_MAG01</strain>
    </source>
</reference>
<feature type="non-terminal residue" evidence="2">
    <location>
        <position position="1"/>
    </location>
</feature>
<feature type="compositionally biased region" description="Low complexity" evidence="1">
    <location>
        <begin position="55"/>
        <end position="67"/>
    </location>
</feature>
<evidence type="ECO:0000256" key="1">
    <source>
        <dbReference type="SAM" id="MobiDB-lite"/>
    </source>
</evidence>
<feature type="non-terminal residue" evidence="2">
    <location>
        <position position="229"/>
    </location>
</feature>
<evidence type="ECO:0000313" key="2">
    <source>
        <dbReference type="EMBL" id="CAA9407873.1"/>
    </source>
</evidence>
<name>A0A6J4P729_9ACTN</name>
<accession>A0A6J4P729</accession>
<dbReference type="EMBL" id="CADCUW010000207">
    <property type="protein sequence ID" value="CAA9407873.1"/>
    <property type="molecule type" value="Genomic_DNA"/>
</dbReference>
<feature type="compositionally biased region" description="Basic residues" evidence="1">
    <location>
        <begin position="130"/>
        <end position="140"/>
    </location>
</feature>
<feature type="region of interest" description="Disordered" evidence="1">
    <location>
        <begin position="1"/>
        <end position="207"/>
    </location>
</feature>
<proteinExistence type="predicted"/>
<dbReference type="AlphaFoldDB" id="A0A6J4P729"/>
<gene>
    <name evidence="2" type="ORF">AVDCRST_MAG01-01-1430</name>
</gene>
<feature type="compositionally biased region" description="Low complexity" evidence="1">
    <location>
        <begin position="100"/>
        <end position="110"/>
    </location>
</feature>
<protein>
    <submittedName>
        <fullName evidence="2">Two-component transcriptional response regulator, LuxR family</fullName>
    </submittedName>
</protein>
<organism evidence="2">
    <name type="scientific">uncultured Rubrobacteraceae bacterium</name>
    <dbReference type="NCBI Taxonomy" id="349277"/>
    <lineage>
        <taxon>Bacteria</taxon>
        <taxon>Bacillati</taxon>
        <taxon>Actinomycetota</taxon>
        <taxon>Rubrobacteria</taxon>
        <taxon>Rubrobacterales</taxon>
        <taxon>Rubrobacteraceae</taxon>
        <taxon>environmental samples</taxon>
    </lineage>
</organism>
<sequence length="229" mass="25146">DEDTDSGGRGAPGPPRRRGAWPGGPRRRDGVRRQDGPRPRPERGLRPARARLDVAGPRRGPGRQAAKGGRGRRPGPDAHGPRATGGPRRGPRRRRRRLPPEALRLPRTARQGAGPGQEAPREDGPGDGPRRRRRRARPRAPRGSAWWGAHRPDGQGVRAARDPDAASRAGLHPLGVDGHRVGRHDRRVHERGGPLRPLPAQETRPRRRALACADRARRRLHLRPQAGSV</sequence>
<feature type="compositionally biased region" description="Basic and acidic residues" evidence="1">
    <location>
        <begin position="26"/>
        <end position="45"/>
    </location>
</feature>